<dbReference type="EMBL" id="CP126659">
    <property type="protein sequence ID" value="WJZ99599.1"/>
    <property type="molecule type" value="Genomic_DNA"/>
</dbReference>
<evidence type="ECO:0000256" key="3">
    <source>
        <dbReference type="PROSITE-ProRule" id="PRU00076"/>
    </source>
</evidence>
<dbReference type="InterPro" id="IPR000742">
    <property type="entry name" value="EGF"/>
</dbReference>
<organism evidence="5 6">
    <name type="scientific">Vitis vinifera</name>
    <name type="common">Grape</name>
    <dbReference type="NCBI Taxonomy" id="29760"/>
    <lineage>
        <taxon>Eukaryota</taxon>
        <taxon>Viridiplantae</taxon>
        <taxon>Streptophyta</taxon>
        <taxon>Embryophyta</taxon>
        <taxon>Tracheophyta</taxon>
        <taxon>Spermatophyta</taxon>
        <taxon>Magnoliopsida</taxon>
        <taxon>eudicotyledons</taxon>
        <taxon>Gunneridae</taxon>
        <taxon>Pentapetalae</taxon>
        <taxon>rosids</taxon>
        <taxon>Vitales</taxon>
        <taxon>Vitaceae</taxon>
        <taxon>Viteae</taxon>
        <taxon>Vitis</taxon>
    </lineage>
</organism>
<dbReference type="CDD" id="cd00054">
    <property type="entry name" value="EGF_CA"/>
    <property type="match status" value="1"/>
</dbReference>
<protein>
    <recommendedName>
        <fullName evidence="4">EGF-like domain-containing protein</fullName>
    </recommendedName>
</protein>
<dbReference type="PROSITE" id="PS50026">
    <property type="entry name" value="EGF_3"/>
    <property type="match status" value="1"/>
</dbReference>
<accession>A0ABY9CWU5</accession>
<feature type="domain" description="EGF-like" evidence="4">
    <location>
        <begin position="56"/>
        <end position="92"/>
    </location>
</feature>
<keyword evidence="6" id="KW-1185">Reference proteome</keyword>
<proteinExistence type="predicted"/>
<dbReference type="InterPro" id="IPR000858">
    <property type="entry name" value="S_locus_glycoprot_dom"/>
</dbReference>
<sequence>MRYMIHSFLFNFNSSKSKTLQIQIQYGKTRQLVMNSSGEIQYYQDWYRSSPLWWAPRDQCSLSNACGKFGSCNANNGFMCKCLPGFEPVSPDGWKTGKFSSGCTRKSPEEYAYQSYNLFVGVPISDIESTVRSCETCGSNKIPYPLSTGSKCGDPMYSSFICDNVTGQVLSKVAESSYRVSSINPQASKFVIQLKS</sequence>
<keyword evidence="3" id="KW-0245">EGF-like domain</keyword>
<dbReference type="PANTHER" id="PTHR32444">
    <property type="entry name" value="BULB-TYPE LECTIN DOMAIN-CONTAINING PROTEIN"/>
    <property type="match status" value="1"/>
</dbReference>
<name>A0ABY9CWU5_VITVI</name>
<evidence type="ECO:0000313" key="6">
    <source>
        <dbReference type="Proteomes" id="UP001227230"/>
    </source>
</evidence>
<evidence type="ECO:0000256" key="2">
    <source>
        <dbReference type="ARBA" id="ARBA00023157"/>
    </source>
</evidence>
<keyword evidence="1" id="KW-0732">Signal</keyword>
<dbReference type="Proteomes" id="UP001227230">
    <property type="component" value="Chromosome 12"/>
</dbReference>
<dbReference type="Pfam" id="PF00954">
    <property type="entry name" value="S_locus_glycop"/>
    <property type="match status" value="1"/>
</dbReference>
<gene>
    <name evidence="5" type="ORF">VitviT2T_018025</name>
</gene>
<evidence type="ECO:0000259" key="4">
    <source>
        <dbReference type="PROSITE" id="PS50026"/>
    </source>
</evidence>
<comment type="caution">
    <text evidence="3">Lacks conserved residue(s) required for the propagation of feature annotation.</text>
</comment>
<evidence type="ECO:0000313" key="5">
    <source>
        <dbReference type="EMBL" id="WJZ99599.1"/>
    </source>
</evidence>
<evidence type="ECO:0000256" key="1">
    <source>
        <dbReference type="ARBA" id="ARBA00022729"/>
    </source>
</evidence>
<reference evidence="5 6" key="1">
    <citation type="journal article" date="2023" name="Hortic Res">
        <title>The complete reference genome for grapevine (Vitis vinifera L.) genetics and breeding.</title>
        <authorList>
            <person name="Shi X."/>
            <person name="Cao S."/>
            <person name="Wang X."/>
            <person name="Huang S."/>
            <person name="Wang Y."/>
            <person name="Liu Z."/>
            <person name="Liu W."/>
            <person name="Leng X."/>
            <person name="Peng Y."/>
            <person name="Wang N."/>
            <person name="Wang Y."/>
            <person name="Ma Z."/>
            <person name="Xu X."/>
            <person name="Zhang F."/>
            <person name="Xue H."/>
            <person name="Zhong H."/>
            <person name="Wang Y."/>
            <person name="Zhang K."/>
            <person name="Velt A."/>
            <person name="Avia K."/>
            <person name="Holtgrawe D."/>
            <person name="Grimplet J."/>
            <person name="Matus J.T."/>
            <person name="Ware D."/>
            <person name="Wu X."/>
            <person name="Wang H."/>
            <person name="Liu C."/>
            <person name="Fang Y."/>
            <person name="Rustenholz C."/>
            <person name="Cheng Z."/>
            <person name="Xiao H."/>
            <person name="Zhou Y."/>
        </authorList>
    </citation>
    <scope>NUCLEOTIDE SEQUENCE [LARGE SCALE GENOMIC DNA]</scope>
    <source>
        <strain evidence="6">cv. Pinot noir / PN40024</strain>
        <tissue evidence="5">Leaf</tissue>
    </source>
</reference>
<dbReference type="PANTHER" id="PTHR32444:SF235">
    <property type="entry name" value="OS01G0783900 PROTEIN"/>
    <property type="match status" value="1"/>
</dbReference>
<keyword evidence="2" id="KW-1015">Disulfide bond</keyword>